<comment type="caution">
    <text evidence="4">The sequence shown here is derived from an EMBL/GenBank/DDBJ whole genome shotgun (WGS) entry which is preliminary data.</text>
</comment>
<dbReference type="EMBL" id="SPRC01000025">
    <property type="protein sequence ID" value="TIB78579.1"/>
    <property type="molecule type" value="Genomic_DNA"/>
</dbReference>
<gene>
    <name evidence="4" type="ORF">E3Q22_02510</name>
</gene>
<evidence type="ECO:0008006" key="6">
    <source>
        <dbReference type="Google" id="ProtNLM"/>
    </source>
</evidence>
<evidence type="ECO:0000256" key="2">
    <source>
        <dbReference type="ARBA" id="ARBA00038251"/>
    </source>
</evidence>
<dbReference type="Gene3D" id="1.25.40.10">
    <property type="entry name" value="Tetratricopeptide repeat domain"/>
    <property type="match status" value="2"/>
</dbReference>
<protein>
    <recommendedName>
        <fullName evidence="6">TPR-like protein</fullName>
    </recommendedName>
</protein>
<comment type="function">
    <text evidence="1">Involved in endocytosis.</text>
</comment>
<dbReference type="Proteomes" id="UP000310685">
    <property type="component" value="Unassembled WGS sequence"/>
</dbReference>
<organism evidence="4 5">
    <name type="scientific">Wallemia mellicola</name>
    <dbReference type="NCBI Taxonomy" id="1708541"/>
    <lineage>
        <taxon>Eukaryota</taxon>
        <taxon>Fungi</taxon>
        <taxon>Dikarya</taxon>
        <taxon>Basidiomycota</taxon>
        <taxon>Wallemiomycotina</taxon>
        <taxon>Wallemiomycetes</taxon>
        <taxon>Wallemiales</taxon>
        <taxon>Wallemiaceae</taxon>
        <taxon>Wallemia</taxon>
    </lineage>
</organism>
<sequence>MNKISLYSSVSVADDGSSHTMKLLNNTARKLIKDIGFNKQVLVAAHPNINAMAIETLYEDPVKQLIDEWREEGLQHLRETSNKSIKDLIQRRLDWNEIQGRDLVMSAYVYDKDFIKTGWSIADEIAYLSKQPVESFYTTRIGIFKAYTTSELFQLQDKHFEPVLDEELGKQETLSRMYNYSDFILRSMLNEKYNNYFKDLIKNDNLNKNELFRKLYKHSTSHSHLQHFQHMIRVDDGVEELKELSNIDDDLISNYYTLLKSQRDEKLAGEFKRELRKSHLNPLNDKEISILLKEYNDKLYIRFLSIKTKQGDSVEDIFELGIYNEVTDAIVIDQLTKTSNHEYKFRLGEHAVKHSNNLDVHLDFLDLLLKHPPISVSEVLYKTYTIITKTHQTPKSGHYNVKVVKFQDSMLNIWNYYNKPTSLIPVITDLLISCQQYTFLSQSNFRSLFYLNKDIPFTQDLAIRSFDIYYHLVHKSRETDAKNVNIQLRSLHGDETIDPSSIMDLDTDGVFYQTIYDAIPVILKQFKFDLAKEVVKLVDSKEGDLFYAKKCYLEGLLLAYEAENQWESNNRESLFGESLERIHKSLSLDPKNTTTLKLHSWVSDQVYNTDTAISALREALTIDSSDWEAWLRLANLLSAKDTKGALDVVQSALDLSEGTSSRNDPLAPETVSSIERAHLIMKLLILENLLVEETIGVDEALSNQTKLFGYYSNNIPKSTKMTKLMEEFSFYHPSERRVGKRTSDDDSAFNYPLKLSSSEGALAKRRHGLESSSSMVSQQSTNSSKQSSRRSRLHVPVPHISVGSALGKFRSKKHPRSVNGTAPSIQTAPNSDLDLNKNLPRIRVSSVPNEKAKQNATNGTVDQNKLTISSSASNVGVDVQDYEHRELNLLTELWLMSAASYRRSGDLEQAANALNMAEECGPTYCGVYVELAKQCVEQKDLKSANEALIKAQFLAASSASESERSYQIAEYEYASSLFNLSDEVNEVHPNLDSNRRLDAVEGLLETLLRSSHFIHRNYPGAHYMLAMCYKSRNRLGKVKGSLESALKVERTVGVLSLDGLEF</sequence>
<dbReference type="InterPro" id="IPR051722">
    <property type="entry name" value="Endocytosis_PI4K-reg_protein"/>
</dbReference>
<feature type="compositionally biased region" description="Low complexity" evidence="3">
    <location>
        <begin position="771"/>
        <end position="786"/>
    </location>
</feature>
<evidence type="ECO:0000256" key="1">
    <source>
        <dbReference type="ARBA" id="ARBA00002550"/>
    </source>
</evidence>
<dbReference type="PANTHER" id="PTHR23083">
    <property type="entry name" value="TETRATRICOPEPTIDE REPEAT PROTEIN, TPR"/>
    <property type="match status" value="1"/>
</dbReference>
<comment type="similarity">
    <text evidence="2">Belongs to the YPP1 family.</text>
</comment>
<evidence type="ECO:0000313" key="5">
    <source>
        <dbReference type="Proteomes" id="UP000310685"/>
    </source>
</evidence>
<accession>A0A4T0M6Y1</accession>
<dbReference type="InterPro" id="IPR011990">
    <property type="entry name" value="TPR-like_helical_dom_sf"/>
</dbReference>
<reference evidence="4 5" key="1">
    <citation type="submission" date="2019-03" db="EMBL/GenBank/DDBJ databases">
        <title>Sequencing 25 genomes of Wallemia mellicola.</title>
        <authorList>
            <person name="Gostincar C."/>
        </authorList>
    </citation>
    <scope>NUCLEOTIDE SEQUENCE [LARGE SCALE GENOMIC DNA]</scope>
    <source>
        <strain evidence="4 5">EXF-6152</strain>
    </source>
</reference>
<feature type="compositionally biased region" description="Polar residues" evidence="3">
    <location>
        <begin position="818"/>
        <end position="830"/>
    </location>
</feature>
<feature type="region of interest" description="Disordered" evidence="3">
    <location>
        <begin position="764"/>
        <end position="836"/>
    </location>
</feature>
<dbReference type="PANTHER" id="PTHR23083:SF464">
    <property type="entry name" value="TETRATRICOPEPTIDE REPEAT DOMAIN 7, ISOFORM A"/>
    <property type="match status" value="1"/>
</dbReference>
<name>A0A4T0M6Y1_9BASI</name>
<dbReference type="SUPFAM" id="SSF48452">
    <property type="entry name" value="TPR-like"/>
    <property type="match status" value="1"/>
</dbReference>
<evidence type="ECO:0000313" key="4">
    <source>
        <dbReference type="EMBL" id="TIB78579.1"/>
    </source>
</evidence>
<evidence type="ECO:0000256" key="3">
    <source>
        <dbReference type="SAM" id="MobiDB-lite"/>
    </source>
</evidence>
<dbReference type="AlphaFoldDB" id="A0A4T0M6Y1"/>
<proteinExistence type="inferred from homology"/>